<protein>
    <recommendedName>
        <fullName evidence="2">histidine kinase</fullName>
        <ecNumber evidence="2">2.7.13.3</ecNumber>
    </recommendedName>
</protein>
<sequence>MNKKNALILLFLVFTCVIFSQESKLNKFKTLNISNGLTHNGVTSIFEDSRGFVWIGTYDGLNKYDGFKIKQYKNTYKKEILTSNRVRCLNEDESGNLLIGTDKGLSIYNLETEEFSKIFSNTFKSVLKEPIIRSITIHPDTEEIICATEGEGLLVFNKDFSFQGQYHLFNSNNNVKRNIIFNGISLDNENYLFATSGYLLQFNIVTKKINFLDIEGVFSTSFINRLDEDTFYVGKNAGGVAFIDYKLINKKYVFTAQDALLKQFRFFCANIDYNNKLWLGDTRNGIVKIKDAQQFYNSKNTIVSDKNFSLEKTRMSTIKTFNKRYCWVGSFDNGVTIIDLKENPFRYEKLKLSNFLDLVPLSKNKFSLGATGDMLKTYDVTTKQYDIFEANLTKWERNKACIMLSDSRNDRWIGFSGGNKEVIARVKKGSSKVERILLSNKYQGGIKDVVEDKSGNIWVAYEYNIYKINIDTNGTFLSKESLKENVAFKNKSYSTYKYLYIDPLYNFLWIGDKVSGLLRVELKKEVPLKELVIDNYIADKHEPYAISNNFVTSIVRLPNNQLWIGTEGGGICKVENSNKTPKFIPFTEKEGLSNNVVKSIIADEDQNLWISTNIGLNKFDVKKNTFRSFTLEDGLPFEDFHYNSIKLSEDQFVFVGNHGFCYFNPKKIIQKEPLPRVEFGDFRIYNKVVKPRDTLEGKIVLQKHLTNGTHIELNHNQNVFSVEVVPLHYSSYKNRFIKYKLTPLHQNWIELKSGQNLIEFNGLQSGNYKLQVKASNSIQEWTTPKELKIEIHPEFWKSNIAYVLYVLFGFLIIYIVFQIFFKIQKLNHNLEIEQLEIDNLKDLNESKLRFFSNITHEIKTPVTLISGPVDFLLSKIKAGEQVDVVDKLGIVQRQSKRISQLIDQVNQFQKSDERQLKMNYETFCFDTFLGNLSTDFNFLAQKENKQLVINSGNNKTIYVSADKDKIEKVFNNLFSNSFKYTKAKDKIEINYYSDESNLIVSFKDTGKGISSEDLPNIFDRFYQSQRMTKEYIGGAGIGLAFSKRLVEMHYGYINADSEVGKGTEIHIKLPIIVEELDNQSQIEEVLQQEEKFEVSTIASYTEVDFSSIKSDETFAQAKIFYAEDNVDMRNFVTEMLSHFFEVKSYPNGAECLEALENEWPDIILSDVLMPELNGFELCKSVKSNIKTSHIPVVLLTACISTDEQIQGIEEGADAYIKKPFNTQQLVSTIESLLRNRKQLRERFKIDFPLELEKNTDSKKNMVFIEKLYDLILENLDNKDLDIDNLAKHLYLNRTHFYQKVKEITNQTPFELLKDFRLKKAAEFLVREKMTVNEVFVATGFKSRSHFSKVFKDKYNVTPGQFVKKGLDNLPDTNND</sequence>
<evidence type="ECO:0000256" key="3">
    <source>
        <dbReference type="ARBA" id="ARBA00022553"/>
    </source>
</evidence>
<dbReference type="Gene3D" id="3.30.565.10">
    <property type="entry name" value="Histidine kinase-like ATPase, C-terminal domain"/>
    <property type="match status" value="1"/>
</dbReference>
<dbReference type="InterPro" id="IPR036890">
    <property type="entry name" value="HATPase_C_sf"/>
</dbReference>
<keyword evidence="3 6" id="KW-0597">Phosphoprotein</keyword>
<dbReference type="Pfam" id="PF00072">
    <property type="entry name" value="Response_reg"/>
    <property type="match status" value="1"/>
</dbReference>
<feature type="transmembrane region" description="Helical" evidence="7">
    <location>
        <begin position="800"/>
        <end position="821"/>
    </location>
</feature>
<evidence type="ECO:0000256" key="7">
    <source>
        <dbReference type="SAM" id="Phobius"/>
    </source>
</evidence>
<dbReference type="RefSeq" id="WP_167187231.1">
    <property type="nucleotide sequence ID" value="NZ_JAASQL010000002.1"/>
</dbReference>
<organism evidence="11 12">
    <name type="scientific">Wenyingzhuangia heitensis</name>
    <dbReference type="NCBI Taxonomy" id="1487859"/>
    <lineage>
        <taxon>Bacteria</taxon>
        <taxon>Pseudomonadati</taxon>
        <taxon>Bacteroidota</taxon>
        <taxon>Flavobacteriia</taxon>
        <taxon>Flavobacteriales</taxon>
        <taxon>Flavobacteriaceae</taxon>
        <taxon>Wenyingzhuangia</taxon>
    </lineage>
</organism>
<dbReference type="Gene3D" id="1.10.10.60">
    <property type="entry name" value="Homeodomain-like"/>
    <property type="match status" value="1"/>
</dbReference>
<dbReference type="Gene3D" id="2.60.40.10">
    <property type="entry name" value="Immunoglobulins"/>
    <property type="match status" value="1"/>
</dbReference>
<evidence type="ECO:0000256" key="5">
    <source>
        <dbReference type="ARBA" id="ARBA00023163"/>
    </source>
</evidence>
<dbReference type="InterPro" id="IPR005467">
    <property type="entry name" value="His_kinase_dom"/>
</dbReference>
<keyword evidence="7" id="KW-0472">Membrane</keyword>
<name>A0ABX0UAE4_9FLAO</name>
<feature type="domain" description="Histidine kinase" evidence="9">
    <location>
        <begin position="853"/>
        <end position="1073"/>
    </location>
</feature>
<dbReference type="Pfam" id="PF00512">
    <property type="entry name" value="HisKA"/>
    <property type="match status" value="1"/>
</dbReference>
<keyword evidence="4" id="KW-0805">Transcription regulation</keyword>
<keyword evidence="5" id="KW-0804">Transcription</keyword>
<dbReference type="InterPro" id="IPR009057">
    <property type="entry name" value="Homeodomain-like_sf"/>
</dbReference>
<keyword evidence="11" id="KW-0418">Kinase</keyword>
<dbReference type="Gene3D" id="1.10.287.130">
    <property type="match status" value="1"/>
</dbReference>
<dbReference type="InterPro" id="IPR004358">
    <property type="entry name" value="Sig_transdc_His_kin-like_C"/>
</dbReference>
<evidence type="ECO:0000256" key="4">
    <source>
        <dbReference type="ARBA" id="ARBA00023015"/>
    </source>
</evidence>
<dbReference type="Pfam" id="PF12833">
    <property type="entry name" value="HTH_18"/>
    <property type="match status" value="1"/>
</dbReference>
<dbReference type="PANTHER" id="PTHR43547">
    <property type="entry name" value="TWO-COMPONENT HISTIDINE KINASE"/>
    <property type="match status" value="1"/>
</dbReference>
<evidence type="ECO:0000313" key="11">
    <source>
        <dbReference type="EMBL" id="NIJ45339.1"/>
    </source>
</evidence>
<dbReference type="PANTHER" id="PTHR43547:SF2">
    <property type="entry name" value="HYBRID SIGNAL TRANSDUCTION HISTIDINE KINASE C"/>
    <property type="match status" value="1"/>
</dbReference>
<dbReference type="InterPro" id="IPR001789">
    <property type="entry name" value="Sig_transdc_resp-reg_receiver"/>
</dbReference>
<dbReference type="SUPFAM" id="SSF46689">
    <property type="entry name" value="Homeodomain-like"/>
    <property type="match status" value="1"/>
</dbReference>
<dbReference type="InterPro" id="IPR015943">
    <property type="entry name" value="WD40/YVTN_repeat-like_dom_sf"/>
</dbReference>
<dbReference type="InterPro" id="IPR013783">
    <property type="entry name" value="Ig-like_fold"/>
</dbReference>
<dbReference type="Gene3D" id="3.40.50.2300">
    <property type="match status" value="1"/>
</dbReference>
<dbReference type="InterPro" id="IPR018060">
    <property type="entry name" value="HTH_AraC"/>
</dbReference>
<evidence type="ECO:0000256" key="2">
    <source>
        <dbReference type="ARBA" id="ARBA00012438"/>
    </source>
</evidence>
<dbReference type="SUPFAM" id="SSF55874">
    <property type="entry name" value="ATPase domain of HSP90 chaperone/DNA topoisomerase II/histidine kinase"/>
    <property type="match status" value="1"/>
</dbReference>
<dbReference type="PRINTS" id="PR00344">
    <property type="entry name" value="BCTRLSENSOR"/>
</dbReference>
<accession>A0ABX0UAE4</accession>
<keyword evidence="7" id="KW-0812">Transmembrane</keyword>
<dbReference type="Pfam" id="PF02518">
    <property type="entry name" value="HATPase_c"/>
    <property type="match status" value="1"/>
</dbReference>
<dbReference type="InterPro" id="IPR036097">
    <property type="entry name" value="HisK_dim/P_sf"/>
</dbReference>
<evidence type="ECO:0000313" key="12">
    <source>
        <dbReference type="Proteomes" id="UP000745859"/>
    </source>
</evidence>
<evidence type="ECO:0000256" key="1">
    <source>
        <dbReference type="ARBA" id="ARBA00000085"/>
    </source>
</evidence>
<dbReference type="CDD" id="cd00082">
    <property type="entry name" value="HisKA"/>
    <property type="match status" value="1"/>
</dbReference>
<dbReference type="InterPro" id="IPR003594">
    <property type="entry name" value="HATPase_dom"/>
</dbReference>
<dbReference type="SUPFAM" id="SSF82171">
    <property type="entry name" value="DPP6 N-terminal domain-like"/>
    <property type="match status" value="1"/>
</dbReference>
<reference evidence="11 12" key="1">
    <citation type="submission" date="2020-03" db="EMBL/GenBank/DDBJ databases">
        <title>Genomic Encyclopedia of Type Strains, Phase IV (KMG-IV): sequencing the most valuable type-strain genomes for metagenomic binning, comparative biology and taxonomic classification.</title>
        <authorList>
            <person name="Goeker M."/>
        </authorList>
    </citation>
    <scope>NUCLEOTIDE SEQUENCE [LARGE SCALE GENOMIC DNA]</scope>
    <source>
        <strain evidence="11 12">DSM 101599</strain>
    </source>
</reference>
<comment type="caution">
    <text evidence="11">The sequence shown here is derived from an EMBL/GenBank/DDBJ whole genome shotgun (WGS) entry which is preliminary data.</text>
</comment>
<dbReference type="EMBL" id="JAASQL010000002">
    <property type="protein sequence ID" value="NIJ45339.1"/>
    <property type="molecule type" value="Genomic_DNA"/>
</dbReference>
<dbReference type="InterPro" id="IPR011006">
    <property type="entry name" value="CheY-like_superfamily"/>
</dbReference>
<evidence type="ECO:0000259" key="10">
    <source>
        <dbReference type="PROSITE" id="PS50110"/>
    </source>
</evidence>
<dbReference type="Gene3D" id="2.130.10.10">
    <property type="entry name" value="YVTN repeat-like/Quinoprotein amine dehydrogenase"/>
    <property type="match status" value="2"/>
</dbReference>
<dbReference type="Pfam" id="PF07494">
    <property type="entry name" value="Reg_prop"/>
    <property type="match status" value="3"/>
</dbReference>
<keyword evidence="12" id="KW-1185">Reference proteome</keyword>
<comment type="catalytic activity">
    <reaction evidence="1">
        <text>ATP + protein L-histidine = ADP + protein N-phospho-L-histidine.</text>
        <dbReference type="EC" id="2.7.13.3"/>
    </reaction>
</comment>
<dbReference type="InterPro" id="IPR011123">
    <property type="entry name" value="Y_Y_Y"/>
</dbReference>
<dbReference type="InterPro" id="IPR011110">
    <property type="entry name" value="Reg_prop"/>
</dbReference>
<dbReference type="SMART" id="SM00342">
    <property type="entry name" value="HTH_ARAC"/>
    <property type="match status" value="1"/>
</dbReference>
<keyword evidence="7" id="KW-1133">Transmembrane helix</keyword>
<dbReference type="Proteomes" id="UP000745859">
    <property type="component" value="Unassembled WGS sequence"/>
</dbReference>
<evidence type="ECO:0000259" key="8">
    <source>
        <dbReference type="PROSITE" id="PS01124"/>
    </source>
</evidence>
<dbReference type="SMART" id="SM00388">
    <property type="entry name" value="HisKA"/>
    <property type="match status" value="1"/>
</dbReference>
<gene>
    <name evidence="11" type="ORF">FHR24_001807</name>
</gene>
<dbReference type="Pfam" id="PF07495">
    <property type="entry name" value="Y_Y_Y"/>
    <property type="match status" value="1"/>
</dbReference>
<feature type="modified residue" description="4-aspartylphosphate" evidence="6">
    <location>
        <position position="1166"/>
    </location>
</feature>
<dbReference type="SUPFAM" id="SSF47384">
    <property type="entry name" value="Homodimeric domain of signal transducing histidine kinase"/>
    <property type="match status" value="1"/>
</dbReference>
<dbReference type="EC" id="2.7.13.3" evidence="2"/>
<dbReference type="PROSITE" id="PS01124">
    <property type="entry name" value="HTH_ARAC_FAMILY_2"/>
    <property type="match status" value="1"/>
</dbReference>
<evidence type="ECO:0000256" key="6">
    <source>
        <dbReference type="PROSITE-ProRule" id="PRU00169"/>
    </source>
</evidence>
<dbReference type="SMART" id="SM00448">
    <property type="entry name" value="REC"/>
    <property type="match status" value="1"/>
</dbReference>
<dbReference type="PROSITE" id="PS50110">
    <property type="entry name" value="RESPONSE_REGULATORY"/>
    <property type="match status" value="1"/>
</dbReference>
<evidence type="ECO:0000259" key="9">
    <source>
        <dbReference type="PROSITE" id="PS50109"/>
    </source>
</evidence>
<keyword evidence="11" id="KW-0808">Transferase</keyword>
<feature type="domain" description="HTH araC/xylS-type" evidence="8">
    <location>
        <begin position="1265"/>
        <end position="1364"/>
    </location>
</feature>
<dbReference type="SUPFAM" id="SSF63829">
    <property type="entry name" value="Calcium-dependent phosphotriesterase"/>
    <property type="match status" value="2"/>
</dbReference>
<dbReference type="InterPro" id="IPR003661">
    <property type="entry name" value="HisK_dim/P_dom"/>
</dbReference>
<feature type="domain" description="Response regulatory" evidence="10">
    <location>
        <begin position="1118"/>
        <end position="1233"/>
    </location>
</feature>
<dbReference type="GO" id="GO:0016301">
    <property type="term" value="F:kinase activity"/>
    <property type="evidence" value="ECO:0007669"/>
    <property type="project" value="UniProtKB-KW"/>
</dbReference>
<dbReference type="SMART" id="SM00387">
    <property type="entry name" value="HATPase_c"/>
    <property type="match status" value="1"/>
</dbReference>
<dbReference type="SUPFAM" id="SSF52172">
    <property type="entry name" value="CheY-like"/>
    <property type="match status" value="1"/>
</dbReference>
<proteinExistence type="predicted"/>
<dbReference type="PROSITE" id="PS50109">
    <property type="entry name" value="HIS_KIN"/>
    <property type="match status" value="1"/>
</dbReference>